<keyword evidence="3" id="KW-1185">Reference proteome</keyword>
<dbReference type="Proteomes" id="UP000647491">
    <property type="component" value="Unassembled WGS sequence"/>
</dbReference>
<dbReference type="InterPro" id="IPR050491">
    <property type="entry name" value="AmpC-like"/>
</dbReference>
<dbReference type="SUPFAM" id="SSF56601">
    <property type="entry name" value="beta-lactamase/transpeptidase-like"/>
    <property type="match status" value="1"/>
</dbReference>
<dbReference type="PANTHER" id="PTHR46825:SF9">
    <property type="entry name" value="BETA-LACTAMASE-RELATED DOMAIN-CONTAINING PROTEIN"/>
    <property type="match status" value="1"/>
</dbReference>
<comment type="caution">
    <text evidence="2">The sequence shown here is derived from an EMBL/GenBank/DDBJ whole genome shotgun (WGS) entry which is preliminary data.</text>
</comment>
<protein>
    <submittedName>
        <fullName evidence="2">Beta-lactamase family protein</fullName>
    </submittedName>
</protein>
<dbReference type="Pfam" id="PF00144">
    <property type="entry name" value="Beta-lactamase"/>
    <property type="match status" value="1"/>
</dbReference>
<evidence type="ECO:0000313" key="2">
    <source>
        <dbReference type="EMBL" id="MBC8598015.1"/>
    </source>
</evidence>
<organism evidence="2 3">
    <name type="scientific">Enterocloster hominis</name>
    <name type="common">ex Liu et al. 2021</name>
    <dbReference type="NCBI Taxonomy" id="2763663"/>
    <lineage>
        <taxon>Bacteria</taxon>
        <taxon>Bacillati</taxon>
        <taxon>Bacillota</taxon>
        <taxon>Clostridia</taxon>
        <taxon>Lachnospirales</taxon>
        <taxon>Lachnospiraceae</taxon>
        <taxon>Enterocloster</taxon>
    </lineage>
</organism>
<proteinExistence type="predicted"/>
<reference evidence="2 3" key="1">
    <citation type="submission" date="2020-08" db="EMBL/GenBank/DDBJ databases">
        <title>Genome public.</title>
        <authorList>
            <person name="Liu C."/>
            <person name="Sun Q."/>
        </authorList>
    </citation>
    <scope>NUCLEOTIDE SEQUENCE [LARGE SCALE GENOMIC DNA]</scope>
    <source>
        <strain evidence="2 3">BX10</strain>
    </source>
</reference>
<dbReference type="Gene3D" id="3.40.710.10">
    <property type="entry name" value="DD-peptidase/beta-lactamase superfamily"/>
    <property type="match status" value="1"/>
</dbReference>
<gene>
    <name evidence="2" type="ORF">H8708_02025</name>
</gene>
<name>A0ABR7NPH0_9FIRM</name>
<dbReference type="EMBL" id="JACRTJ010000005">
    <property type="protein sequence ID" value="MBC8598015.1"/>
    <property type="molecule type" value="Genomic_DNA"/>
</dbReference>
<evidence type="ECO:0000313" key="3">
    <source>
        <dbReference type="Proteomes" id="UP000647491"/>
    </source>
</evidence>
<accession>A0ABR7NPH0</accession>
<dbReference type="InterPro" id="IPR001466">
    <property type="entry name" value="Beta-lactam-related"/>
</dbReference>
<feature type="domain" description="Beta-lactamase-related" evidence="1">
    <location>
        <begin position="13"/>
        <end position="356"/>
    </location>
</feature>
<dbReference type="PANTHER" id="PTHR46825">
    <property type="entry name" value="D-ALANYL-D-ALANINE-CARBOXYPEPTIDASE/ENDOPEPTIDASE AMPH"/>
    <property type="match status" value="1"/>
</dbReference>
<evidence type="ECO:0000259" key="1">
    <source>
        <dbReference type="Pfam" id="PF00144"/>
    </source>
</evidence>
<sequence>MKRIKETNRLLAENLVRSIMKDYEACGIAAAIIDKNGVTQYEKFWGVRDLESRKELDGETIFGLASVTKSFTALAIMQMEERGILKLDDPVSRYVPEFTNKNQKTVTIRHLLTHSGGFFPLPRILVDQVAAEMGLDEKAVGDLAYNDALADEGVRRVAERLDAQTEESGLNGEPGEYLSYCNDGYGLLSDIIRRHGGEPSYAEYLLKNIIEPLGMKRSFCDFVRPSLDVNAATLYKKVNGVMTASRDYHDHAFVLNGGGAMKSTLNDLKKYLAMYLNEGKTPEGIRILGSTGIREMCRPRQDYGAFGYYGYGLSMKRLDDLKVVEHGGSLPGVSSNIAWSNEVEAAVIVLCNTSGVPVRLISDALMRMYNGRNPVDRRDVWQETSWDEETILEAQGMYISGEGTKAELYRKKDGSLGARENGKEIPIIPVGPKTAIVRNQYSDLFIRLIQNESRGIYAIAYGSRLIPKSRQEKREEGE</sequence>
<dbReference type="InterPro" id="IPR012338">
    <property type="entry name" value="Beta-lactam/transpept-like"/>
</dbReference>
<dbReference type="RefSeq" id="WP_262426799.1">
    <property type="nucleotide sequence ID" value="NZ_JACRTJ010000005.1"/>
</dbReference>